<proteinExistence type="predicted"/>
<feature type="transmembrane region" description="Helical" evidence="6">
    <location>
        <begin position="116"/>
        <end position="135"/>
    </location>
</feature>
<accession>A0A449A490</accession>
<dbReference type="PANTHER" id="PTHR33545">
    <property type="entry name" value="UPF0750 MEMBRANE PROTEIN YITT-RELATED"/>
    <property type="match status" value="1"/>
</dbReference>
<evidence type="ECO:0000256" key="4">
    <source>
        <dbReference type="ARBA" id="ARBA00022989"/>
    </source>
</evidence>
<dbReference type="OrthoDB" id="401129at2"/>
<dbReference type="InterPro" id="IPR019264">
    <property type="entry name" value="DUF2179"/>
</dbReference>
<dbReference type="AlphaFoldDB" id="A0A449A490"/>
<feature type="transmembrane region" description="Helical" evidence="6">
    <location>
        <begin position="162"/>
        <end position="186"/>
    </location>
</feature>
<dbReference type="Pfam" id="PF02588">
    <property type="entry name" value="YitT_membrane"/>
    <property type="match status" value="1"/>
</dbReference>
<protein>
    <submittedName>
        <fullName evidence="8">Uncharacterized BCR, YitT family COG1284</fullName>
    </submittedName>
</protein>
<evidence type="ECO:0000313" key="9">
    <source>
        <dbReference type="Proteomes" id="UP000289440"/>
    </source>
</evidence>
<name>A0A449A490_9BACT</name>
<evidence type="ECO:0000256" key="6">
    <source>
        <dbReference type="SAM" id="Phobius"/>
    </source>
</evidence>
<dbReference type="GO" id="GO:0005886">
    <property type="term" value="C:plasma membrane"/>
    <property type="evidence" value="ECO:0007669"/>
    <property type="project" value="UniProtKB-SubCell"/>
</dbReference>
<keyword evidence="2" id="KW-1003">Cell membrane</keyword>
<evidence type="ECO:0000256" key="3">
    <source>
        <dbReference type="ARBA" id="ARBA00022692"/>
    </source>
</evidence>
<feature type="transmembrane region" description="Helical" evidence="6">
    <location>
        <begin position="61"/>
        <end position="81"/>
    </location>
</feature>
<dbReference type="KEGG" id="mnu:NCTC10166_00054"/>
<dbReference type="InterPro" id="IPR051461">
    <property type="entry name" value="UPF0750_membrane"/>
</dbReference>
<dbReference type="EMBL" id="LR214951">
    <property type="protein sequence ID" value="VEU59100.1"/>
    <property type="molecule type" value="Genomic_DNA"/>
</dbReference>
<keyword evidence="9" id="KW-1185">Reference proteome</keyword>
<organism evidence="8 9">
    <name type="scientific">Mesomycoplasma neurolyticum</name>
    <dbReference type="NCBI Taxonomy" id="2120"/>
    <lineage>
        <taxon>Bacteria</taxon>
        <taxon>Bacillati</taxon>
        <taxon>Mycoplasmatota</taxon>
        <taxon>Mycoplasmoidales</taxon>
        <taxon>Metamycoplasmataceae</taxon>
        <taxon>Mesomycoplasma</taxon>
    </lineage>
</organism>
<evidence type="ECO:0000256" key="1">
    <source>
        <dbReference type="ARBA" id="ARBA00004651"/>
    </source>
</evidence>
<feature type="domain" description="DUF2179" evidence="7">
    <location>
        <begin position="251"/>
        <end position="301"/>
    </location>
</feature>
<comment type="subcellular location">
    <subcellularLocation>
        <location evidence="1">Cell membrane</location>
        <topology evidence="1">Multi-pass membrane protein</topology>
    </subcellularLocation>
</comment>
<sequence length="309" mass="36475">MFSFAINVIFAKSKTIPTGLTALPSIITYIIPETKPYFSLMFLAFNIPLIIFFWKKIKRKLIYMSLLWMAFQNIFNVIFNIEVLNKWLHFHFAVDQEFEEMGIDKVIEENKKIWPIIYYTFLGSTIIGLSLGIAWKNGATSGGSDFFTYYYSTKKKRSIGRVIIIFNLNVFIFSFIILILFTNFKIGNTKIIHFFGVQAFSTILYIFISSYFINIIYPKYKKVEIDIYTTNNPNKILKYLKEINYWHSYNLWCGISGYTGNKIYKIKTICFYLESNWLLAEIYKVDPNIWVSFKNIERIKGNFDTSKMD</sequence>
<keyword evidence="5 6" id="KW-0472">Membrane</keyword>
<dbReference type="Pfam" id="PF10035">
    <property type="entry name" value="DUF2179"/>
    <property type="match status" value="1"/>
</dbReference>
<evidence type="ECO:0000256" key="5">
    <source>
        <dbReference type="ARBA" id="ARBA00023136"/>
    </source>
</evidence>
<evidence type="ECO:0000313" key="8">
    <source>
        <dbReference type="EMBL" id="VEU59100.1"/>
    </source>
</evidence>
<feature type="transmembrane region" description="Helical" evidence="6">
    <location>
        <begin position="192"/>
        <end position="213"/>
    </location>
</feature>
<evidence type="ECO:0000256" key="2">
    <source>
        <dbReference type="ARBA" id="ARBA00022475"/>
    </source>
</evidence>
<feature type="transmembrane region" description="Helical" evidence="6">
    <location>
        <begin position="37"/>
        <end position="54"/>
    </location>
</feature>
<reference evidence="8 9" key="1">
    <citation type="submission" date="2019-01" db="EMBL/GenBank/DDBJ databases">
        <authorList>
            <consortium name="Pathogen Informatics"/>
        </authorList>
    </citation>
    <scope>NUCLEOTIDE SEQUENCE [LARGE SCALE GENOMIC DNA]</scope>
    <source>
        <strain evidence="8 9">NCTC10166</strain>
    </source>
</reference>
<evidence type="ECO:0000259" key="7">
    <source>
        <dbReference type="Pfam" id="PF10035"/>
    </source>
</evidence>
<dbReference type="PANTHER" id="PTHR33545:SF5">
    <property type="entry name" value="UPF0750 MEMBRANE PROTEIN YITT"/>
    <property type="match status" value="1"/>
</dbReference>
<dbReference type="InterPro" id="IPR003740">
    <property type="entry name" value="YitT"/>
</dbReference>
<gene>
    <name evidence="8" type="ORF">NCTC10166_00054</name>
</gene>
<dbReference type="Proteomes" id="UP000289440">
    <property type="component" value="Chromosome"/>
</dbReference>
<keyword evidence="3 6" id="KW-0812">Transmembrane</keyword>
<keyword evidence="4 6" id="KW-1133">Transmembrane helix</keyword>